<keyword evidence="1" id="KW-0472">Membrane</keyword>
<name>A0A2P1QQ56_9LEPT</name>
<accession>A0A2P1QQ56</accession>
<evidence type="ECO:0008006" key="4">
    <source>
        <dbReference type="Google" id="ProtNLM"/>
    </source>
</evidence>
<evidence type="ECO:0000256" key="1">
    <source>
        <dbReference type="SAM" id="Phobius"/>
    </source>
</evidence>
<evidence type="ECO:0000313" key="3">
    <source>
        <dbReference type="Proteomes" id="UP000033961"/>
    </source>
</evidence>
<keyword evidence="1" id="KW-0812">Transmembrane</keyword>
<dbReference type="Proteomes" id="UP000033961">
    <property type="component" value="Chromosome I"/>
</dbReference>
<feature type="transmembrane region" description="Helical" evidence="1">
    <location>
        <begin position="42"/>
        <end position="62"/>
    </location>
</feature>
<protein>
    <recommendedName>
        <fullName evidence="4">PF07611 family protein</fullName>
    </recommendedName>
</protein>
<dbReference type="EMBL" id="CP027843">
    <property type="protein sequence ID" value="AVQ11043.1"/>
    <property type="molecule type" value="Genomic_DNA"/>
</dbReference>
<dbReference type="AlphaFoldDB" id="A0A2P1QQ56"/>
<evidence type="ECO:0000313" key="2">
    <source>
        <dbReference type="EMBL" id="AVQ11043.1"/>
    </source>
</evidence>
<organism evidence="2 3">
    <name type="scientific">Leptospira santarosai</name>
    <dbReference type="NCBI Taxonomy" id="28183"/>
    <lineage>
        <taxon>Bacteria</taxon>
        <taxon>Pseudomonadati</taxon>
        <taxon>Spirochaetota</taxon>
        <taxon>Spirochaetia</taxon>
        <taxon>Leptospirales</taxon>
        <taxon>Leptospiraceae</taxon>
        <taxon>Leptospira</taxon>
    </lineage>
</organism>
<sequence>MFFQLFPQNNTIAIERRLRKKDTTIVRIRFPVGSEFMNQKKLVLVSFVCIVSFQFLLFPFLVPFQEKNSFLYDRFSRWDGSLYTSATVVTDGIKFDTDKVSDGKLKQNLNSSGFAKLGPIVFLGDSQILSGVHPKELEALIGRPIWFLPRPSEQPEGMFLRWKEYERKIGTEPSLVIVNGSVFSLSDMDVARAHRSLVLNYDSFHKEIFTEIFLGDFYLKNLPAGMYYLLGRIFPFLRLNASVSTTFKIIGEGDEFSYSEKNLETLLLGNPIEKWKSNLNRNRFLEIEYSKNNGYLDWGKQSAYDGVCVPNENLIPLPQDAEAALQKTRKSSLKAWKELFAFLKARSIPVLAVSLPFRPDFDEKLSSLPQMSLWESILTEEEVSYLKIDARIFEQNDFGDYTHLNTCGMRKLLPLLAREIRKKLL</sequence>
<proteinExistence type="predicted"/>
<keyword evidence="1" id="KW-1133">Transmembrane helix</keyword>
<gene>
    <name evidence="2" type="ORF">XB16_0701</name>
</gene>
<reference evidence="2 3" key="1">
    <citation type="journal article" date="2015" name="Genome Announc.">
        <title>Draft Genome Sequences of Leptospira santarosai Strains U160, U164, and U233, Isolated from Asymptomatic Cattle.</title>
        <authorList>
            <person name="Kremer F.S."/>
            <person name="Eslabao M.R."/>
            <person name="Provisor M."/>
            <person name="Woloski R.D."/>
            <person name="Ramires O.V."/>
            <person name="Moreno L.Z."/>
            <person name="Moreno A.M."/>
            <person name="Hamond C."/>
            <person name="Lilenbaum W."/>
            <person name="Dellagostin O.A."/>
        </authorList>
    </citation>
    <scope>NUCLEOTIDE SEQUENCE [LARGE SCALE GENOMIC DNA]</scope>
    <source>
        <strain evidence="2 3">U160</strain>
    </source>
</reference>